<dbReference type="Gene3D" id="2.40.30.10">
    <property type="entry name" value="Translation factors"/>
    <property type="match status" value="1"/>
</dbReference>
<feature type="domain" description="4Fe-4S ferredoxin-type" evidence="4">
    <location>
        <begin position="293"/>
        <end position="327"/>
    </location>
</feature>
<reference evidence="6" key="1">
    <citation type="submission" date="2021-05" db="EMBL/GenBank/DDBJ databases">
        <title>Energy efficiency and biological interactions define the core microbiome of deep oligotrophic groundwater.</title>
        <authorList>
            <person name="Mehrshad M."/>
            <person name="Lopez-Fernandez M."/>
            <person name="Bell E."/>
            <person name="Bernier-Latmani R."/>
            <person name="Bertilsson S."/>
            <person name="Dopson M."/>
        </authorList>
    </citation>
    <scope>NUCLEOTIDE SEQUENCE</scope>
    <source>
        <strain evidence="6">Modern_marine.mb.64</strain>
    </source>
</reference>
<dbReference type="PANTHER" id="PTHR40447:SF1">
    <property type="entry name" value="ANAEROBIC SULFITE REDUCTASE SUBUNIT A"/>
    <property type="match status" value="1"/>
</dbReference>
<dbReference type="PANTHER" id="PTHR40447">
    <property type="entry name" value="ANAEROBIC SULFITE REDUCTASE SUBUNIT A"/>
    <property type="match status" value="1"/>
</dbReference>
<dbReference type="InterPro" id="IPR019480">
    <property type="entry name" value="Dihydroorotate_DH_Fe-S-bd"/>
</dbReference>
<accession>A0A948S1F2</accession>
<dbReference type="InterPro" id="IPR001433">
    <property type="entry name" value="OxRdtase_FAD/NAD-bd"/>
</dbReference>
<evidence type="ECO:0000259" key="5">
    <source>
        <dbReference type="PROSITE" id="PS51384"/>
    </source>
</evidence>
<dbReference type="GO" id="GO:0046872">
    <property type="term" value="F:metal ion binding"/>
    <property type="evidence" value="ECO:0007669"/>
    <property type="project" value="UniProtKB-KW"/>
</dbReference>
<evidence type="ECO:0000313" key="7">
    <source>
        <dbReference type="Proteomes" id="UP000777784"/>
    </source>
</evidence>
<keyword evidence="3" id="KW-0411">Iron-sulfur</keyword>
<dbReference type="Gene3D" id="3.40.50.80">
    <property type="entry name" value="Nucleotide-binding domain of ferredoxin-NADP reductase (FNR) module"/>
    <property type="match status" value="1"/>
</dbReference>
<dbReference type="PROSITE" id="PS51384">
    <property type="entry name" value="FAD_FR"/>
    <property type="match status" value="1"/>
</dbReference>
<organism evidence="6 7">
    <name type="scientific">Eiseniibacteriota bacterium</name>
    <dbReference type="NCBI Taxonomy" id="2212470"/>
    <lineage>
        <taxon>Bacteria</taxon>
        <taxon>Candidatus Eiseniibacteriota</taxon>
    </lineage>
</organism>
<evidence type="ECO:0000259" key="4">
    <source>
        <dbReference type="PROSITE" id="PS51379"/>
    </source>
</evidence>
<dbReference type="InterPro" id="IPR039261">
    <property type="entry name" value="FNR_nucleotide-bd"/>
</dbReference>
<dbReference type="AlphaFoldDB" id="A0A948S1F2"/>
<dbReference type="Pfam" id="PF10418">
    <property type="entry name" value="DHODB_Fe-S_bind"/>
    <property type="match status" value="1"/>
</dbReference>
<dbReference type="Pfam" id="PF00970">
    <property type="entry name" value="FAD_binding_6"/>
    <property type="match status" value="1"/>
</dbReference>
<evidence type="ECO:0000256" key="3">
    <source>
        <dbReference type="ARBA" id="ARBA00023014"/>
    </source>
</evidence>
<protein>
    <submittedName>
        <fullName evidence="6">4Fe-4S dicluster domain-containing protein</fullName>
    </submittedName>
</protein>
<comment type="caution">
    <text evidence="6">The sequence shown here is derived from an EMBL/GenBank/DDBJ whole genome shotgun (WGS) entry which is preliminary data.</text>
</comment>
<evidence type="ECO:0000313" key="6">
    <source>
        <dbReference type="EMBL" id="MBU2692074.1"/>
    </source>
</evidence>
<proteinExistence type="predicted"/>
<dbReference type="Pfam" id="PF17179">
    <property type="entry name" value="Fer4_22"/>
    <property type="match status" value="1"/>
</dbReference>
<dbReference type="SUPFAM" id="SSF63380">
    <property type="entry name" value="Riboflavin synthase domain-like"/>
    <property type="match status" value="1"/>
</dbReference>
<evidence type="ECO:0000256" key="1">
    <source>
        <dbReference type="ARBA" id="ARBA00022723"/>
    </source>
</evidence>
<dbReference type="SUPFAM" id="SSF46548">
    <property type="entry name" value="alpha-helical ferredoxin"/>
    <property type="match status" value="1"/>
</dbReference>
<dbReference type="InterPro" id="IPR017900">
    <property type="entry name" value="4Fe4S_Fe_S_CS"/>
</dbReference>
<gene>
    <name evidence="6" type="ORF">KJ970_14230</name>
</gene>
<feature type="domain" description="FAD-binding FR-type" evidence="5">
    <location>
        <begin position="365"/>
        <end position="462"/>
    </location>
</feature>
<dbReference type="Proteomes" id="UP000777784">
    <property type="component" value="Unassembled WGS sequence"/>
</dbReference>
<keyword evidence="2" id="KW-0408">Iron</keyword>
<dbReference type="InterPro" id="IPR017896">
    <property type="entry name" value="4Fe4S_Fe-S-bd"/>
</dbReference>
<dbReference type="PROSITE" id="PS51379">
    <property type="entry name" value="4FE4S_FER_2"/>
    <property type="match status" value="2"/>
</dbReference>
<feature type="domain" description="4Fe-4S ferredoxin-type" evidence="4">
    <location>
        <begin position="214"/>
        <end position="246"/>
    </location>
</feature>
<dbReference type="GO" id="GO:0051536">
    <property type="term" value="F:iron-sulfur cluster binding"/>
    <property type="evidence" value="ECO:0007669"/>
    <property type="project" value="UniProtKB-KW"/>
</dbReference>
<evidence type="ECO:0000256" key="2">
    <source>
        <dbReference type="ARBA" id="ARBA00023004"/>
    </source>
</evidence>
<dbReference type="EMBL" id="JAHJDP010000084">
    <property type="protein sequence ID" value="MBU2692074.1"/>
    <property type="molecule type" value="Genomic_DNA"/>
</dbReference>
<name>A0A948S1F2_UNCEI</name>
<dbReference type="Pfam" id="PF00175">
    <property type="entry name" value="NAD_binding_1"/>
    <property type="match status" value="1"/>
</dbReference>
<keyword evidence="1" id="KW-0479">Metal-binding</keyword>
<dbReference type="PRINTS" id="PR00410">
    <property type="entry name" value="PHEHYDRXLASE"/>
</dbReference>
<dbReference type="InterPro" id="IPR017938">
    <property type="entry name" value="Riboflavin_synthase-like_b-brl"/>
</dbReference>
<sequence>MTRLMLEQGRVDDFIRHLQAQRPVYAPRRKGQSSYVFAPVDDPNDVVLDYPRTLHSVKKYFLPPREELLNFNLKANSYGQPEIETANAIMLGVHSYDMHAVLRLDYNLAKGNKERNYFARRQGTLFIGVSFSPDKFHFSGSLGISPYDTTGFDLFLYKVDKGFALEIITAMGEKLLSGFDLPALGVPLPPHGEFQQHIYVPQSKLSEVFDHSQENAVWEEEAARCVSCGTCNMVCPTCYCFDVEDEVDVRVVEGTRNRRWDACMLRDFTEVAGGEVFRHKSAARQRHRVYRKFKYISDHTGEPWCVGCGRCTAYCTANISIVSIVNRLVNDYEKDSTARLPQTQPIIDRAREGHSDPAGEAKDLYSPVMAEIKSVQQMTDLEKLFEIQLPDGAELNHKPGQFVELSLFGAGEAPISISSSPAKKGVFDLGIRKVGRLTEMMHRLQPGDRVGIRGPFGNGFDLEKLKGKDVLIIAGGIGLVPLRSLINTVIADREAYGRLIICYGSKSDQELLFGNERKMWDEDPSIEFHVTVDRGSPDWTGKIGVITTLIPELALDLERTIACICGPPIMYRFVLLALKSKRFPEENIYLSLERRMKCGVGKCGHCQINNSYVCQDGPVYHYPAIKGLKEAL</sequence>
<dbReference type="SUPFAM" id="SSF52343">
    <property type="entry name" value="Ferredoxin reductase-like, C-terminal NADP-linked domain"/>
    <property type="match status" value="1"/>
</dbReference>
<dbReference type="InterPro" id="IPR008333">
    <property type="entry name" value="Cbr1-like_FAD-bd_dom"/>
</dbReference>
<dbReference type="InterPro" id="IPR017927">
    <property type="entry name" value="FAD-bd_FR_type"/>
</dbReference>
<dbReference type="GO" id="GO:0016491">
    <property type="term" value="F:oxidoreductase activity"/>
    <property type="evidence" value="ECO:0007669"/>
    <property type="project" value="InterPro"/>
</dbReference>
<dbReference type="CDD" id="cd06221">
    <property type="entry name" value="sulfite_reductase_like"/>
    <property type="match status" value="1"/>
</dbReference>
<dbReference type="PROSITE" id="PS00198">
    <property type="entry name" value="4FE4S_FER_1"/>
    <property type="match status" value="1"/>
</dbReference>